<evidence type="ECO:0000256" key="1">
    <source>
        <dbReference type="ARBA" id="ARBA00023125"/>
    </source>
</evidence>
<dbReference type="Pfam" id="PF01381">
    <property type="entry name" value="HTH_3"/>
    <property type="match status" value="1"/>
</dbReference>
<evidence type="ECO:0000313" key="3">
    <source>
        <dbReference type="EMBL" id="MXQ72343.1"/>
    </source>
</evidence>
<dbReference type="InterPro" id="IPR011990">
    <property type="entry name" value="TPR-like_helical_dom_sf"/>
</dbReference>
<dbReference type="PANTHER" id="PTHR46558">
    <property type="entry name" value="TRACRIPTIONAL REGULATORY PROTEIN-RELATED-RELATED"/>
    <property type="match status" value="1"/>
</dbReference>
<dbReference type="PROSITE" id="PS50943">
    <property type="entry name" value="HTH_CROC1"/>
    <property type="match status" value="1"/>
</dbReference>
<proteinExistence type="predicted"/>
<evidence type="ECO:0000259" key="2">
    <source>
        <dbReference type="PROSITE" id="PS50943"/>
    </source>
</evidence>
<keyword evidence="1" id="KW-0238">DNA-binding</keyword>
<reference evidence="3 4" key="2">
    <citation type="submission" date="2020-01" db="EMBL/GenBank/DDBJ databases">
        <title>Clostridiaceae sp. nov. isolated from the gut of human by culturomics.</title>
        <authorList>
            <person name="Chang Y."/>
        </authorList>
    </citation>
    <scope>NUCLEOTIDE SEQUENCE [LARGE SCALE GENOMIC DNA]</scope>
    <source>
        <strain evidence="3 4">DONG20-135</strain>
    </source>
</reference>
<sequence>MKFQEIMKAKRRYLKLTQEDIANALGVSTPAVNKWEKGISYPDITLLPALARLLETDLNTLLSYQEDLSENEIGVFLNDLSAMTDTSEFDDVYQKAMQKIREFPNCYLLLVSTAAVLDGMLVMSSVHETVRAEAEKNIEKLYERALASDQPQVVAQAQQMLISRYMNRHEYEKAKSMLNEIPDRLSIDKKQLQANLYAAQGQYAKAASMLEEKLLVTVQEMQSLLSTLMNLAFKENRKPDALYIAETSKTAAEIFHQWEYTSYIAHFEYYVKCQDVKHTLEILPHLLTSIRRPWNMKGNPLYQHLKTKDLDTGFQEAMQKNIIEALLHDEETAFLREQDAFFEIVNQYC</sequence>
<comment type="caution">
    <text evidence="3">The sequence shown here is derived from an EMBL/GenBank/DDBJ whole genome shotgun (WGS) entry which is preliminary data.</text>
</comment>
<gene>
    <name evidence="3" type="ORF">GSF08_00115</name>
</gene>
<keyword evidence="4" id="KW-1185">Reference proteome</keyword>
<dbReference type="InterPro" id="IPR010982">
    <property type="entry name" value="Lambda_DNA-bd_dom_sf"/>
</dbReference>
<dbReference type="SMART" id="SM00530">
    <property type="entry name" value="HTH_XRE"/>
    <property type="match status" value="1"/>
</dbReference>
<dbReference type="CDD" id="cd00093">
    <property type="entry name" value="HTH_XRE"/>
    <property type="match status" value="1"/>
</dbReference>
<dbReference type="Gene3D" id="1.25.40.10">
    <property type="entry name" value="Tetratricopeptide repeat domain"/>
    <property type="match status" value="1"/>
</dbReference>
<accession>A0A6N8U6K6</accession>
<dbReference type="PANTHER" id="PTHR46558:SF11">
    <property type="entry name" value="HTH-TYPE TRANSCRIPTIONAL REGULATOR XRE"/>
    <property type="match status" value="1"/>
</dbReference>
<feature type="domain" description="HTH cro/C1-type" evidence="2">
    <location>
        <begin position="7"/>
        <end position="61"/>
    </location>
</feature>
<dbReference type="SUPFAM" id="SSF47413">
    <property type="entry name" value="lambda repressor-like DNA-binding domains"/>
    <property type="match status" value="1"/>
</dbReference>
<dbReference type="RefSeq" id="WP_160623845.1">
    <property type="nucleotide sequence ID" value="NZ_WUUQ01000001.1"/>
</dbReference>
<dbReference type="Proteomes" id="UP000434036">
    <property type="component" value="Unassembled WGS sequence"/>
</dbReference>
<dbReference type="InterPro" id="IPR001387">
    <property type="entry name" value="Cro/C1-type_HTH"/>
</dbReference>
<organism evidence="3 4">
    <name type="scientific">Copranaerobaculum intestinale</name>
    <dbReference type="NCBI Taxonomy" id="2692629"/>
    <lineage>
        <taxon>Bacteria</taxon>
        <taxon>Bacillati</taxon>
        <taxon>Bacillota</taxon>
        <taxon>Erysipelotrichia</taxon>
        <taxon>Erysipelotrichales</taxon>
        <taxon>Erysipelotrichaceae</taxon>
        <taxon>Copranaerobaculum</taxon>
    </lineage>
</organism>
<dbReference type="AlphaFoldDB" id="A0A6N8U6K6"/>
<dbReference type="EMBL" id="WUUQ01000001">
    <property type="protein sequence ID" value="MXQ72343.1"/>
    <property type="molecule type" value="Genomic_DNA"/>
</dbReference>
<protein>
    <submittedName>
        <fullName evidence="3">Helix-turn-helix domain-containing protein</fullName>
    </submittedName>
</protein>
<dbReference type="GO" id="GO:0003677">
    <property type="term" value="F:DNA binding"/>
    <property type="evidence" value="ECO:0007669"/>
    <property type="project" value="UniProtKB-KW"/>
</dbReference>
<name>A0A6N8U6K6_9FIRM</name>
<dbReference type="Gene3D" id="1.10.260.40">
    <property type="entry name" value="lambda repressor-like DNA-binding domains"/>
    <property type="match status" value="1"/>
</dbReference>
<evidence type="ECO:0000313" key="4">
    <source>
        <dbReference type="Proteomes" id="UP000434036"/>
    </source>
</evidence>
<reference evidence="3 4" key="1">
    <citation type="submission" date="2019-12" db="EMBL/GenBank/DDBJ databases">
        <authorList>
            <person name="Yang R."/>
        </authorList>
    </citation>
    <scope>NUCLEOTIDE SEQUENCE [LARGE SCALE GENOMIC DNA]</scope>
    <source>
        <strain evidence="3 4">DONG20-135</strain>
    </source>
</reference>